<evidence type="ECO:0008006" key="9">
    <source>
        <dbReference type="Google" id="ProtNLM"/>
    </source>
</evidence>
<protein>
    <recommendedName>
        <fullName evidence="9">DUF202 domain-containing protein</fullName>
    </recommendedName>
</protein>
<feature type="region of interest" description="Disordered" evidence="5">
    <location>
        <begin position="24"/>
        <end position="61"/>
    </location>
</feature>
<feature type="transmembrane region" description="Helical" evidence="6">
    <location>
        <begin position="189"/>
        <end position="205"/>
    </location>
</feature>
<comment type="subcellular location">
    <subcellularLocation>
        <location evidence="1">Endomembrane system</location>
        <topology evidence="1">Multi-pass membrane protein</topology>
    </subcellularLocation>
</comment>
<feature type="transmembrane region" description="Helical" evidence="6">
    <location>
        <begin position="225"/>
        <end position="245"/>
    </location>
</feature>
<keyword evidence="3 6" id="KW-1133">Transmembrane helix</keyword>
<dbReference type="PANTHER" id="PTHR46140:SF2">
    <property type="entry name" value="VACUOLAR TRANSPORTER CHAPERONE 3 COMPLEX SUBUNIT 3-RELATED"/>
    <property type="match status" value="1"/>
</dbReference>
<dbReference type="AlphaFoldDB" id="A0AA39PB11"/>
<dbReference type="InterPro" id="IPR051572">
    <property type="entry name" value="VTC_Complex_Subunit"/>
</dbReference>
<dbReference type="GO" id="GO:0033254">
    <property type="term" value="C:vacuolar transporter chaperone complex"/>
    <property type="evidence" value="ECO:0007669"/>
    <property type="project" value="TreeGrafter"/>
</dbReference>
<comment type="caution">
    <text evidence="7">The sequence shown here is derived from an EMBL/GenBank/DDBJ whole genome shotgun (WGS) entry which is preliminary data.</text>
</comment>
<keyword evidence="8" id="KW-1185">Reference proteome</keyword>
<evidence type="ECO:0000256" key="5">
    <source>
        <dbReference type="SAM" id="MobiDB-lite"/>
    </source>
</evidence>
<dbReference type="GO" id="GO:0000329">
    <property type="term" value="C:fungal-type vacuole membrane"/>
    <property type="evidence" value="ECO:0007669"/>
    <property type="project" value="TreeGrafter"/>
</dbReference>
<name>A0AA39PB11_9AGAR</name>
<feature type="compositionally biased region" description="Polar residues" evidence="5">
    <location>
        <begin position="37"/>
        <end position="52"/>
    </location>
</feature>
<dbReference type="GO" id="GO:0012505">
    <property type="term" value="C:endomembrane system"/>
    <property type="evidence" value="ECO:0007669"/>
    <property type="project" value="UniProtKB-SubCell"/>
</dbReference>
<evidence type="ECO:0000313" key="8">
    <source>
        <dbReference type="Proteomes" id="UP001175227"/>
    </source>
</evidence>
<evidence type="ECO:0000256" key="6">
    <source>
        <dbReference type="SAM" id="Phobius"/>
    </source>
</evidence>
<evidence type="ECO:0000256" key="1">
    <source>
        <dbReference type="ARBA" id="ARBA00004127"/>
    </source>
</evidence>
<organism evidence="7 8">
    <name type="scientific">Armillaria novae-zelandiae</name>
    <dbReference type="NCBI Taxonomy" id="153914"/>
    <lineage>
        <taxon>Eukaryota</taxon>
        <taxon>Fungi</taxon>
        <taxon>Dikarya</taxon>
        <taxon>Basidiomycota</taxon>
        <taxon>Agaricomycotina</taxon>
        <taxon>Agaricomycetes</taxon>
        <taxon>Agaricomycetidae</taxon>
        <taxon>Agaricales</taxon>
        <taxon>Marasmiineae</taxon>
        <taxon>Physalacriaceae</taxon>
        <taxon>Armillaria</taxon>
    </lineage>
</organism>
<gene>
    <name evidence="7" type="ORF">IW261DRAFT_1563785</name>
</gene>
<evidence type="ECO:0000256" key="2">
    <source>
        <dbReference type="ARBA" id="ARBA00022692"/>
    </source>
</evidence>
<reference evidence="7" key="1">
    <citation type="submission" date="2023-06" db="EMBL/GenBank/DDBJ databases">
        <authorList>
            <consortium name="Lawrence Berkeley National Laboratory"/>
            <person name="Ahrendt S."/>
            <person name="Sahu N."/>
            <person name="Indic B."/>
            <person name="Wong-Bajracharya J."/>
            <person name="Merenyi Z."/>
            <person name="Ke H.-M."/>
            <person name="Monk M."/>
            <person name="Kocsube S."/>
            <person name="Drula E."/>
            <person name="Lipzen A."/>
            <person name="Balint B."/>
            <person name="Henrissat B."/>
            <person name="Andreopoulos B."/>
            <person name="Martin F.M."/>
            <person name="Harder C.B."/>
            <person name="Rigling D."/>
            <person name="Ford K.L."/>
            <person name="Foster G.D."/>
            <person name="Pangilinan J."/>
            <person name="Papanicolaou A."/>
            <person name="Barry K."/>
            <person name="LaButti K."/>
            <person name="Viragh M."/>
            <person name="Koriabine M."/>
            <person name="Yan M."/>
            <person name="Riley R."/>
            <person name="Champramary S."/>
            <person name="Plett K.L."/>
            <person name="Tsai I.J."/>
            <person name="Slot J."/>
            <person name="Sipos G."/>
            <person name="Plett J."/>
            <person name="Nagy L.G."/>
            <person name="Grigoriev I.V."/>
        </authorList>
    </citation>
    <scope>NUCLEOTIDE SEQUENCE</scope>
    <source>
        <strain evidence="7">ICMP 16352</strain>
    </source>
</reference>
<evidence type="ECO:0000313" key="7">
    <source>
        <dbReference type="EMBL" id="KAK0480098.1"/>
    </source>
</evidence>
<sequence length="289" mass="32297">MSRTLGNIPESSDDISIHVINLTNSDPRCRRPDPTYVHSTPPTTSLGNMSTNPRPPKNSLNVERPESLVRRSWHAMTEMLSPFSASALATLPNAQRPRRYTRADAIPETENDEDGQRPTVRDYHAINSLPPMVRVPKKIATPVRVEGKVCMLMASISAWVSWLNLSILIGALALALFNASKDDIARNFAYAYALISAGVLVYAYLLYQHRITMIRRRDPGHFDAIIGPLVISAFLFLAIFANFFIRVRELREKNVPIPGAGFLSTIAQNWYPLDGADRNSSVVLFQQQP</sequence>
<keyword evidence="4 6" id="KW-0472">Membrane</keyword>
<feature type="transmembrane region" description="Helical" evidence="6">
    <location>
        <begin position="159"/>
        <end position="177"/>
    </location>
</feature>
<accession>A0AA39PB11</accession>
<proteinExistence type="predicted"/>
<keyword evidence="2 6" id="KW-0812">Transmembrane</keyword>
<dbReference type="EMBL" id="JAUEPR010000010">
    <property type="protein sequence ID" value="KAK0480098.1"/>
    <property type="molecule type" value="Genomic_DNA"/>
</dbReference>
<evidence type="ECO:0000256" key="3">
    <source>
        <dbReference type="ARBA" id="ARBA00022989"/>
    </source>
</evidence>
<dbReference type="Proteomes" id="UP001175227">
    <property type="component" value="Unassembled WGS sequence"/>
</dbReference>
<evidence type="ECO:0000256" key="4">
    <source>
        <dbReference type="ARBA" id="ARBA00023136"/>
    </source>
</evidence>
<dbReference type="PANTHER" id="PTHR46140">
    <property type="entry name" value="VACUOLAR TRANSPORTER CHAPERONE 1-RELATED"/>
    <property type="match status" value="1"/>
</dbReference>